<sequence length="190" mass="19022">MKRYVLPALVLAALSSSEAWAHTGHGAATGFVSGFAHPLSGLDHVLAITAVGLWAGSLGRRAIIGLPASFLGAMALGFWAALIGSELPMIELGITASVLGLGLAVLLNLQPSLILAAGACGIFGIFHGYAHGAEIAPAVSAIDYGAGFLLASALLLGCGLGLQSTVRKVPAMSRIFGGGVALAGMALFFV</sequence>
<keyword evidence="2" id="KW-0732">Signal</keyword>
<keyword evidence="4" id="KW-1185">Reference proteome</keyword>
<dbReference type="InterPro" id="IPR007038">
    <property type="entry name" value="HupE_UreJ"/>
</dbReference>
<feature type="transmembrane region" description="Helical" evidence="1">
    <location>
        <begin position="171"/>
        <end position="189"/>
    </location>
</feature>
<gene>
    <name evidence="3" type="ORF">FS320_24885</name>
</gene>
<organism evidence="3 4">
    <name type="scientific">Microvirga tunisiensis</name>
    <dbReference type="NCBI Taxonomy" id="2108360"/>
    <lineage>
        <taxon>Bacteria</taxon>
        <taxon>Pseudomonadati</taxon>
        <taxon>Pseudomonadota</taxon>
        <taxon>Alphaproteobacteria</taxon>
        <taxon>Hyphomicrobiales</taxon>
        <taxon>Methylobacteriaceae</taxon>
        <taxon>Microvirga</taxon>
    </lineage>
</organism>
<comment type="caution">
    <text evidence="3">The sequence shown here is derived from an EMBL/GenBank/DDBJ whole genome shotgun (WGS) entry which is preliminary data.</text>
</comment>
<dbReference type="Proteomes" id="UP000403266">
    <property type="component" value="Unassembled WGS sequence"/>
</dbReference>
<keyword evidence="1" id="KW-0472">Membrane</keyword>
<feature type="transmembrane region" description="Helical" evidence="1">
    <location>
        <begin position="62"/>
        <end position="83"/>
    </location>
</feature>
<feature type="transmembrane region" description="Helical" evidence="1">
    <location>
        <begin position="113"/>
        <end position="130"/>
    </location>
</feature>
<dbReference type="Pfam" id="PF04955">
    <property type="entry name" value="HupE_UreJ"/>
    <property type="match status" value="1"/>
</dbReference>
<feature type="transmembrane region" description="Helical" evidence="1">
    <location>
        <begin position="89"/>
        <end position="106"/>
    </location>
</feature>
<evidence type="ECO:0000256" key="2">
    <source>
        <dbReference type="SAM" id="SignalP"/>
    </source>
</evidence>
<dbReference type="AlphaFoldDB" id="A0A5N7MPC1"/>
<keyword evidence="1" id="KW-1133">Transmembrane helix</keyword>
<reference evidence="3 4" key="1">
    <citation type="journal article" date="2019" name="Syst. Appl. Microbiol.">
        <title>Microvirga tunisiensis sp. nov., a root nodule symbiotic bacterium isolated from Lupinus micranthus and L. luteus grown in Northern Tunisia.</title>
        <authorList>
            <person name="Msaddak A."/>
            <person name="Rejili M."/>
            <person name="Duran D."/>
            <person name="Mars M."/>
            <person name="Palacios J.M."/>
            <person name="Ruiz-Argueso T."/>
            <person name="Rey L."/>
            <person name="Imperial J."/>
        </authorList>
    </citation>
    <scope>NUCLEOTIDE SEQUENCE [LARGE SCALE GENOMIC DNA]</scope>
    <source>
        <strain evidence="3 4">Lmie10</strain>
    </source>
</reference>
<protein>
    <submittedName>
        <fullName evidence="3">HupE/UreJ family protein</fullName>
    </submittedName>
</protein>
<feature type="chain" id="PRO_5030135628" evidence="2">
    <location>
        <begin position="22"/>
        <end position="190"/>
    </location>
</feature>
<dbReference type="RefSeq" id="WP_152714597.1">
    <property type="nucleotide sequence ID" value="NZ_VOSJ01000136.1"/>
</dbReference>
<name>A0A5N7MPC1_9HYPH</name>
<evidence type="ECO:0000313" key="3">
    <source>
        <dbReference type="EMBL" id="MPR28299.1"/>
    </source>
</evidence>
<evidence type="ECO:0000313" key="4">
    <source>
        <dbReference type="Proteomes" id="UP000403266"/>
    </source>
</evidence>
<feature type="transmembrane region" description="Helical" evidence="1">
    <location>
        <begin position="142"/>
        <end position="162"/>
    </location>
</feature>
<keyword evidence="1" id="KW-0812">Transmembrane</keyword>
<accession>A0A5N7MPC1</accession>
<proteinExistence type="predicted"/>
<feature type="signal peptide" evidence="2">
    <location>
        <begin position="1"/>
        <end position="21"/>
    </location>
</feature>
<evidence type="ECO:0000256" key="1">
    <source>
        <dbReference type="SAM" id="Phobius"/>
    </source>
</evidence>
<dbReference type="EMBL" id="VOSK01000136">
    <property type="protein sequence ID" value="MPR28299.1"/>
    <property type="molecule type" value="Genomic_DNA"/>
</dbReference>
<dbReference type="PIRSF" id="PIRSF016919">
    <property type="entry name" value="HupE_UreJ"/>
    <property type="match status" value="1"/>
</dbReference>
<dbReference type="OrthoDB" id="9808192at2"/>